<name>A0A0V0Q7U3_PSEPJ</name>
<evidence type="ECO:0000313" key="1">
    <source>
        <dbReference type="EMBL" id="KRW98300.1"/>
    </source>
</evidence>
<organism evidence="1 2">
    <name type="scientific">Pseudocohnilembus persalinus</name>
    <name type="common">Ciliate</name>
    <dbReference type="NCBI Taxonomy" id="266149"/>
    <lineage>
        <taxon>Eukaryota</taxon>
        <taxon>Sar</taxon>
        <taxon>Alveolata</taxon>
        <taxon>Ciliophora</taxon>
        <taxon>Intramacronucleata</taxon>
        <taxon>Oligohymenophorea</taxon>
        <taxon>Scuticociliatia</taxon>
        <taxon>Philasterida</taxon>
        <taxon>Pseudocohnilembidae</taxon>
        <taxon>Pseudocohnilembus</taxon>
    </lineage>
</organism>
<protein>
    <submittedName>
        <fullName evidence="1">Uncharacterized protein</fullName>
    </submittedName>
</protein>
<dbReference type="Proteomes" id="UP000054937">
    <property type="component" value="Unassembled WGS sequence"/>
</dbReference>
<dbReference type="InParanoid" id="A0A0V0Q7U3"/>
<proteinExistence type="predicted"/>
<gene>
    <name evidence="1" type="ORF">PPERSA_02077</name>
</gene>
<sequence length="264" mass="31901">MVQFDPKDFINLSIDINKQAIKNLGVQIQEFERKIHIQDFYDIKESKQMQIRRYLAKVTEIQQKLKAVMIERSRIQNEKGIINSNRKDFINSSRSFKRKVQSPFSKGYGSDGEGNNHQKMLQIYKDELKREIMQNVKNFINNEINNEKFQSSQNDNSQTVQNQSQQFILDKQNKARLKNKLHLQKVKKFKDEEQQILEQRYQINKKFKEDQLDFIKNNENIQSKKLKEQYERDQEFFQQRAMYQEQKDLKLICKLPKNCRNSFF</sequence>
<evidence type="ECO:0000313" key="2">
    <source>
        <dbReference type="Proteomes" id="UP000054937"/>
    </source>
</evidence>
<keyword evidence="2" id="KW-1185">Reference proteome</keyword>
<accession>A0A0V0Q7U3</accession>
<reference evidence="1 2" key="1">
    <citation type="journal article" date="2015" name="Sci. Rep.">
        <title>Genome of the facultative scuticociliatosis pathogen Pseudocohnilembus persalinus provides insight into its virulence through horizontal gene transfer.</title>
        <authorList>
            <person name="Xiong J."/>
            <person name="Wang G."/>
            <person name="Cheng J."/>
            <person name="Tian M."/>
            <person name="Pan X."/>
            <person name="Warren A."/>
            <person name="Jiang C."/>
            <person name="Yuan D."/>
            <person name="Miao W."/>
        </authorList>
    </citation>
    <scope>NUCLEOTIDE SEQUENCE [LARGE SCALE GENOMIC DNA]</scope>
    <source>
        <strain evidence="1">36N120E</strain>
    </source>
</reference>
<dbReference type="EMBL" id="LDAU01000254">
    <property type="protein sequence ID" value="KRW98300.1"/>
    <property type="molecule type" value="Genomic_DNA"/>
</dbReference>
<comment type="caution">
    <text evidence="1">The sequence shown here is derived from an EMBL/GenBank/DDBJ whole genome shotgun (WGS) entry which is preliminary data.</text>
</comment>
<dbReference type="AlphaFoldDB" id="A0A0V0Q7U3"/>